<name>A0A6P7T8F7_9MOLL</name>
<dbReference type="Pfam" id="PF12234">
    <property type="entry name" value="Rav1p_C"/>
    <property type="match status" value="1"/>
</dbReference>
<dbReference type="PANTHER" id="PTHR13950">
    <property type="entry name" value="RABCONNECTIN-RELATED"/>
    <property type="match status" value="1"/>
</dbReference>
<dbReference type="PROSITE" id="PS50082">
    <property type="entry name" value="WD_REPEATS_2"/>
    <property type="match status" value="2"/>
</dbReference>
<dbReference type="FunFam" id="2.130.10.10:FF:000651">
    <property type="entry name" value="RaBConnectin related"/>
    <property type="match status" value="1"/>
</dbReference>
<feature type="region of interest" description="Disordered" evidence="2">
    <location>
        <begin position="1738"/>
        <end position="1757"/>
    </location>
</feature>
<dbReference type="SMART" id="SM00320">
    <property type="entry name" value="WD40"/>
    <property type="match status" value="11"/>
</dbReference>
<dbReference type="GO" id="GO:0007035">
    <property type="term" value="P:vacuolar acidification"/>
    <property type="evidence" value="ECO:0007669"/>
    <property type="project" value="TreeGrafter"/>
</dbReference>
<feature type="compositionally biased region" description="Polar residues" evidence="2">
    <location>
        <begin position="1739"/>
        <end position="1757"/>
    </location>
</feature>
<feature type="region of interest" description="Disordered" evidence="2">
    <location>
        <begin position="1646"/>
        <end position="1673"/>
    </location>
</feature>
<keyword evidence="4" id="KW-1185">Reference proteome</keyword>
<dbReference type="PROSITE" id="PS50294">
    <property type="entry name" value="WD_REPEATS_REGION"/>
    <property type="match status" value="1"/>
</dbReference>
<feature type="compositionally biased region" description="Basic and acidic residues" evidence="2">
    <location>
        <begin position="2208"/>
        <end position="2217"/>
    </location>
</feature>
<reference evidence="5" key="1">
    <citation type="submission" date="2025-08" db="UniProtKB">
        <authorList>
            <consortium name="RefSeq"/>
        </authorList>
    </citation>
    <scope>IDENTIFICATION</scope>
</reference>
<feature type="repeat" description="WD" evidence="1">
    <location>
        <begin position="3242"/>
        <end position="3283"/>
    </location>
</feature>
<feature type="compositionally biased region" description="Acidic residues" evidence="2">
    <location>
        <begin position="2723"/>
        <end position="2739"/>
    </location>
</feature>
<evidence type="ECO:0000313" key="5">
    <source>
        <dbReference type="RefSeq" id="XP_029646660.1"/>
    </source>
</evidence>
<dbReference type="Proteomes" id="UP000515154">
    <property type="component" value="Linkage group LG17"/>
</dbReference>
<proteinExistence type="predicted"/>
<dbReference type="PANTHER" id="PTHR13950:SF9">
    <property type="entry name" value="RABCONNECTIN-3A"/>
    <property type="match status" value="1"/>
</dbReference>
<evidence type="ECO:0000256" key="1">
    <source>
        <dbReference type="PROSITE-ProRule" id="PRU00221"/>
    </source>
</evidence>
<dbReference type="Gene3D" id="2.130.10.10">
    <property type="entry name" value="YVTN repeat-like/Quinoprotein amine dehydrogenase"/>
    <property type="match status" value="3"/>
</dbReference>
<dbReference type="RefSeq" id="XP_029646660.1">
    <property type="nucleotide sequence ID" value="XM_029790800.2"/>
</dbReference>
<dbReference type="InterPro" id="IPR022033">
    <property type="entry name" value="Rav1p_C"/>
</dbReference>
<protein>
    <submittedName>
        <fullName evidence="5">DmX-like protein 2 isoform X1</fullName>
    </submittedName>
</protein>
<accession>A0A6P7T8F7</accession>
<feature type="region of interest" description="Disordered" evidence="2">
    <location>
        <begin position="2719"/>
        <end position="2755"/>
    </location>
</feature>
<dbReference type="GO" id="GO:0043291">
    <property type="term" value="C:RAVE complex"/>
    <property type="evidence" value="ECO:0007669"/>
    <property type="project" value="TreeGrafter"/>
</dbReference>
<feature type="domain" description="RAVE complex protein Rav1 C-terminal" evidence="3">
    <location>
        <begin position="1757"/>
        <end position="2073"/>
    </location>
</feature>
<feature type="repeat" description="WD" evidence="1">
    <location>
        <begin position="3062"/>
        <end position="3094"/>
    </location>
</feature>
<sequence length="3340" mass="374105">MNRHQVLTGACNSGDQCFAVGSVEGIHFTAYAAGCDIAILASDFQRVQVIPGVTHGNIKVSCVDCSTDTGKIAASYQNKVYIFEPTPLLQHESSHKLDYCWYKTASFTAECFIHSLAWNIDGSKLLLGGETIQIWQLSSPVPDDEFTSGVQFSLGDTVGVDEENSLHVPGAPPVSKAASEVEQPEWICVWQCKPATPVYHLKFSPDSLLFASVGKNDRVVKIWYEDRKVLLPLSRQEGHPSPRKEELHYSFVYICHPRAVTGFSWRKTSRYMPRGAVANMLVTSCKDNVCRIWCETILPDDGLVDLDQFDPVATQDPRYHTRRHKKRFMQRLKTIRHAINKRKKQQKYGPETVMTSTQLIGTQSVHDFHKFGIHHNGIAPAFHFHLAGSVNPKTDIPLLPTTGNSNDQLFHFQLNWLNNKELQFTTEAEKILQEMHKHTSLNDGGMELNSWISDTAGSQQRNGATEEHNDTDPDTGSQPDETSAGTNPRKKKATKLFRRKHKQASRSVDSGSDTLSNFSSDYLDSNDAAVNEYGALTDIVDRKIENLLRDWHQSPDMLFSVHPQDGSFLVWLVDWLDEYTAFCFRQAQVSFSCRIPHAVPILDARTMSSNILLYCKYSKMDIKSAMKLSESDHNMEGGQRGPLLESAAPMGKSSPGQSDNMLIPNVLMISKHLNGSLNLWQVSFSETSKFSTVMSVAHISRACGHRFRTNSASCHPVLPLLLTTSHHNIPEADSPNNNNYGGLGQCDRTSGFEFCSELILWKVDPVGPLSKSGGIVELARINSAEISAFSNVSWIPTLLPSNTLGGFSNSPSALFVASDGESLRMYQAVIDARSMLIESHVPKKTWLESQSSSMDTHVEEEEETTQTSVNDIFNIVSLQSTAHPGCIIQLESIVDAKQDWQETQLLHVFQEQLLTGKVPIDSTMENLEAFVDLRNLASFEEHFYLVLLEKSKHGGSVLHMWKITIASHSANESKTPSHMEQQHREQSFVNSFDVDSNEEEEEDSTGEPFSKSLVSVKISYSTAKVCTQQLPLPSNVEVICATTAAGHLSSASIYPACLAPYLIVTACSNKSVYFWRCEMESVEPYVSVGGIDPLDDYLTTSITSFEMAIDDRRGFNKPTYKTHVKSVALNSRYQWQQWFMNNRMKKSSSISIPGKPITVCCAYSGRLAVAYRFGGIRTALDQPNNVFVNLCVAIYECESTGGSEWSLEDTIELNNISIPDPKAEIDLNLIMSPENITLPVFRIGEESSISPSSSLANMSRTKSVPSLSTIHSVRKSIAEYGNKTGILVQKHLVQLDWVSTEDGSHILTVGVGSKILMYAQVSEEIAQISMGKPANTRKRQTNHAKRIHKSKSIVVDNYEEEIRWMKLRCIELTTADCLPPLPMHMSWVRSGILVVAMDNEVHVYSQWRGSAACFDNQSFGNYDEPDCDKRSLSDFSLSAIPSSSMLTASKSMQNFKSSLSISSFKQLPGAPLTPVHPKKKELSKRASLTKSESTASLTLITDLGLFEAARQANPVLAQYHPKQLIELLNFGRIKRVRAILSHLVRCIAVSEVYQTTYSDEIDASENKMHSMHRQRTKSIGASTPNEAAGICEEATLDYIEITSIPPLPIYALLAADNDSAIDADIVGAGTGSGKPTSQDYTDLFENNLDDSDSDTDVFSNTSDDGITSRQRSNSNRARFMSMSAPTPHQMLNVFGPTQCQSLGKHLTHMLLPGLTNLDQMYLLALADTISTTSTDTSTYNAMSSDNQRTDTDITPPNTESMDECGIKFLLAMRFHSYLARTLPPHQRRQLQKEGLRSHYIVWAFHSEATEELLACIPSMKKGEPTWSDLKQYGAGWWITNINQLRKTIEKVAKAAFQANKDPMDSAIFYLAMKKKGILWGLFRSVNDKKMSEFFHNNFNEERWRKAALKNAFALLGRQRFLHAAAFFLLGNSLSDAVEVCLDRLKDIQLALVICRLYDGADGLPESAKKILYTKILGCNENGQNYLPSKAHPDPFLRSIVLWMLKDHDGALQTLLQTGVGAGHMLEEQDDGEKYFSSPSVFNFYNFLRAHPLIIRQNKVSRAAEMPLVSQSTHIGIRDKNATNDDCITPVERRLFFTTAHAHFKNGCPLLALEVLSKLPPLVDYEEVIEIETPGQYQISEIFDRRSSLKMAMAPADLSQPTQFQDSAESYDWGEPVQTLSHQRSVDFDWGMPITSLNTDFDEKLDLTLDENSERSDNESDCATKGSSRKNSVPAKETDDDLSYDKKVTEVDIMAQQYKFIACLKVMMEELRTLATGFEVDGGQMRYQLYIWLEKEVECLRVLCSYGGGKSNSQYLMDGDLDISQDSNIGEEAIGSIRRDSRPSLHQIIHAEKMNFEAKLSRAARRKQWLKVNQQLLRTLLSYCILQGSGTGGLASVQMELLLLLQELQQERTQQQLLSPLPFPTTLPLLSASIASSKTVIADPIQYLQNLTQDLLHSIVEFSMPPSLNCQTNIVWMMRNLSVALSSSIYQCLCDIDNSMINQNQRTEMGLEGFTREQTRKTMRRNYKMSRRHSGQFPSHNISCQANNLMSGLNPQRRRLPSSVCEEAVNTSPSKWPGVTSLRVLLVRERDEESPRLDVLLCESLVAVYMCLLINGLATYDVHLLYRLVAHKLDKQTWAALFGGGVKTVIKRNSVLLPKGPVDDAAKHRMKVHMKAMGSVRKDERQTYEERFVPPELSMITYFMTKPFLSASNSIISYDSDTSLSDEEEDDIESQEEEDDKIWTSGRPTTLGLSPMQQHNDPNSYSWCLIRYAIVRLVLHNLHNFLPMVSMELQELPVSSPLLHAVLKNLEQWEEVLHSKLELFSGPPDNYIPHLILDVETGIPHTKYEALLKPHNSPFINHHSTLPLKRLWFLIVKEEYLKDVFIRYIFRKKRFLEDTEITLNSGDSENSEKSSSLMKVIHKEQDIITAFAINQANPNCLALSTQKEIVELDIGALLNPPAWLGDENEYDIETLINTTAYGYDESDFVLVQTPFDQLPNTAVSTPGTPMSYNSANTAIPNIQQYNSTNRANVIKGINLSGLGTPQFCQFVRDRSRRLLQSIIQRNVTGVRRIGAHPHLPHYLTGSTDGSVRMWEWGHHQPLSLLRQPGCFSKVTRTLFNAQGNKCCVSDAEGSVCLWQVGIGSNFNKPIMSLQCHNKTTSDFTFVGSCSLIATAGHSSESKNVCLWDTLLPTRSALVHPFTCHEHGSPAIVYAPQHQLIISGGRKGEICLFDMRQRLMRHTFQAHESPIKSLALDPEERFFVTGSAEGDIKIWSLDVHQLVCSFVGEHSKTTFFRNVGSTSGVTQVTVIPQNHLLSCGVDGSMKIRKLPDKDDIVHNWSG</sequence>
<feature type="compositionally biased region" description="Basic residues" evidence="2">
    <location>
        <begin position="488"/>
        <end position="504"/>
    </location>
</feature>
<gene>
    <name evidence="5" type="primary">LOC115220683</name>
</gene>
<feature type="region of interest" description="Disordered" evidence="2">
    <location>
        <begin position="456"/>
        <end position="513"/>
    </location>
</feature>
<feature type="compositionally biased region" description="Polar residues" evidence="2">
    <location>
        <begin position="1656"/>
        <end position="1673"/>
    </location>
</feature>
<feature type="region of interest" description="Disordered" evidence="2">
    <location>
        <begin position="2208"/>
        <end position="2240"/>
    </location>
</feature>
<dbReference type="InterPro" id="IPR052208">
    <property type="entry name" value="DmX-like/RAVE_component"/>
</dbReference>
<evidence type="ECO:0000313" key="4">
    <source>
        <dbReference type="Proteomes" id="UP000515154"/>
    </source>
</evidence>
<dbReference type="Pfam" id="PF00400">
    <property type="entry name" value="WD40"/>
    <property type="match status" value="2"/>
</dbReference>
<dbReference type="InterPro" id="IPR015943">
    <property type="entry name" value="WD40/YVTN_repeat-like_dom_sf"/>
</dbReference>
<dbReference type="KEGG" id="osn:115220683"/>
<evidence type="ECO:0000256" key="2">
    <source>
        <dbReference type="SAM" id="MobiDB-lite"/>
    </source>
</evidence>
<dbReference type="InterPro" id="IPR001680">
    <property type="entry name" value="WD40_rpt"/>
</dbReference>
<evidence type="ECO:0000259" key="3">
    <source>
        <dbReference type="Pfam" id="PF12234"/>
    </source>
</evidence>
<keyword evidence="1" id="KW-0853">WD repeat</keyword>
<feature type="compositionally biased region" description="Polar residues" evidence="2">
    <location>
        <begin position="474"/>
        <end position="486"/>
    </location>
</feature>
<organism evidence="4 5">
    <name type="scientific">Octopus sinensis</name>
    <name type="common">East Asian common octopus</name>
    <dbReference type="NCBI Taxonomy" id="2607531"/>
    <lineage>
        <taxon>Eukaryota</taxon>
        <taxon>Metazoa</taxon>
        <taxon>Spiralia</taxon>
        <taxon>Lophotrochozoa</taxon>
        <taxon>Mollusca</taxon>
        <taxon>Cephalopoda</taxon>
        <taxon>Coleoidea</taxon>
        <taxon>Octopodiformes</taxon>
        <taxon>Octopoda</taxon>
        <taxon>Incirrata</taxon>
        <taxon>Octopodidae</taxon>
        <taxon>Octopus</taxon>
    </lineage>
</organism>
<dbReference type="SUPFAM" id="SSF50978">
    <property type="entry name" value="WD40 repeat-like"/>
    <property type="match status" value="2"/>
</dbReference>
<dbReference type="InterPro" id="IPR036322">
    <property type="entry name" value="WD40_repeat_dom_sf"/>
</dbReference>
<feature type="compositionally biased region" description="Polar residues" evidence="2">
    <location>
        <begin position="2745"/>
        <end position="2755"/>
    </location>
</feature>